<keyword evidence="2" id="KW-1133">Transmembrane helix</keyword>
<dbReference type="PROSITE" id="PS51109">
    <property type="entry name" value="G5"/>
    <property type="match status" value="1"/>
</dbReference>
<sequence>MKGFNVMRWIGKMWDKFTPIQQEDENSMKLPTQQSSWLRDMFGNKGQRKQWMTIVVAGVLLIVGLVFAGNQYVTANKIAYYNVYVKGQKIGSVQNPTEVEQLYAQKRQEYKDKYPDVEMTLETEGITIKAQEAYKAEVDSQATLEKLNGMLTGYAKGVELKIDGKVVAIVKDQETVDGILQQVKQQYLPAKEVKQLQLKNMSTAVMASTMSTADVPTSNVKSIKIAEKIDVASVNTDPTKVLSAEAVKDLLTKTEEAPIIYTIAEGDTLSSIVKRYNISEKKIYLNNPEIKEKYLKIGDTIKLTVPKLPVTVTTVEQVSEEIVTAPEVEIRKTSELPAGKTKIVRPGQDGLKVMEYMVTKENGEVVDEQWLGQEVIKGSVTEVVLQGTKIAGQGSGQFSWPVKGATISSTYGSRWGKQHKGIDMVSGNRTIMAADEGVVTFTGNISGYGKAVIINHSNGYTTLYGHMSRITVSQGQTVDKGDGIGIMGNTGRSTGTHLHFEIKKNNVAQNPMRYLN</sequence>
<evidence type="ECO:0000313" key="6">
    <source>
        <dbReference type="Proteomes" id="UP000077355"/>
    </source>
</evidence>
<dbReference type="InterPro" id="IPR018392">
    <property type="entry name" value="LysM"/>
</dbReference>
<dbReference type="InterPro" id="IPR016047">
    <property type="entry name" value="M23ase_b-sheet_dom"/>
</dbReference>
<dbReference type="Proteomes" id="UP000077355">
    <property type="component" value="Unassembled WGS sequence"/>
</dbReference>
<accession>A0A168Q7J7</accession>
<dbReference type="SMART" id="SM00257">
    <property type="entry name" value="LysM"/>
    <property type="match status" value="1"/>
</dbReference>
<dbReference type="InterPro" id="IPR011098">
    <property type="entry name" value="G5_dom"/>
</dbReference>
<dbReference type="InterPro" id="IPR050570">
    <property type="entry name" value="Cell_wall_metabolism_enzyme"/>
</dbReference>
<dbReference type="CDD" id="cd12797">
    <property type="entry name" value="M23_peptidase"/>
    <property type="match status" value="1"/>
</dbReference>
<dbReference type="OrthoDB" id="9805799at2"/>
<protein>
    <recommendedName>
        <fullName evidence="7">Peptidase</fullName>
    </recommendedName>
</protein>
<dbReference type="PROSITE" id="PS51782">
    <property type="entry name" value="LYSM"/>
    <property type="match status" value="1"/>
</dbReference>
<dbReference type="Pfam" id="PF01551">
    <property type="entry name" value="Peptidase_M23"/>
    <property type="match status" value="1"/>
</dbReference>
<organism evidence="5 6">
    <name type="scientific">Paenibacillus antarcticus</name>
    <dbReference type="NCBI Taxonomy" id="253703"/>
    <lineage>
        <taxon>Bacteria</taxon>
        <taxon>Bacillati</taxon>
        <taxon>Bacillota</taxon>
        <taxon>Bacilli</taxon>
        <taxon>Bacillales</taxon>
        <taxon>Paenibacillaceae</taxon>
        <taxon>Paenibacillus</taxon>
    </lineage>
</organism>
<feature type="transmembrane region" description="Helical" evidence="2">
    <location>
        <begin position="51"/>
        <end position="69"/>
    </location>
</feature>
<keyword evidence="6" id="KW-1185">Reference proteome</keyword>
<evidence type="ECO:0000259" key="3">
    <source>
        <dbReference type="PROSITE" id="PS51109"/>
    </source>
</evidence>
<keyword evidence="2" id="KW-0812">Transmembrane</keyword>
<dbReference type="SUPFAM" id="SSF51261">
    <property type="entry name" value="Duplicated hybrid motif"/>
    <property type="match status" value="1"/>
</dbReference>
<feature type="domain" description="LysM" evidence="4">
    <location>
        <begin position="259"/>
        <end position="303"/>
    </location>
</feature>
<dbReference type="Pfam" id="PF01476">
    <property type="entry name" value="LysM"/>
    <property type="match status" value="1"/>
</dbReference>
<dbReference type="Gene3D" id="2.20.230.10">
    <property type="entry name" value="Resuscitation-promoting factor rpfb"/>
    <property type="match status" value="1"/>
</dbReference>
<comment type="caution">
    <text evidence="5">The sequence shown here is derived from an EMBL/GenBank/DDBJ whole genome shotgun (WGS) entry which is preliminary data.</text>
</comment>
<dbReference type="CDD" id="cd00118">
    <property type="entry name" value="LysM"/>
    <property type="match status" value="1"/>
</dbReference>
<evidence type="ECO:0000256" key="2">
    <source>
        <dbReference type="SAM" id="Phobius"/>
    </source>
</evidence>
<reference evidence="5 6" key="1">
    <citation type="submission" date="2016-03" db="EMBL/GenBank/DDBJ databases">
        <title>Draft genome sequence of Paenibacillus antarcticus CECT 5836.</title>
        <authorList>
            <person name="Shin S.-K."/>
            <person name="Yi H."/>
        </authorList>
    </citation>
    <scope>NUCLEOTIDE SEQUENCE [LARGE SCALE GENOMIC DNA]</scope>
    <source>
        <strain evidence="5 6">CECT 5836</strain>
    </source>
</reference>
<dbReference type="Gene3D" id="2.70.70.10">
    <property type="entry name" value="Glucose Permease (Domain IIA)"/>
    <property type="match status" value="1"/>
</dbReference>
<evidence type="ECO:0000259" key="4">
    <source>
        <dbReference type="PROSITE" id="PS51782"/>
    </source>
</evidence>
<dbReference type="RefSeq" id="WP_068647975.1">
    <property type="nucleotide sequence ID" value="NZ_CP043611.1"/>
</dbReference>
<evidence type="ECO:0008006" key="7">
    <source>
        <dbReference type="Google" id="ProtNLM"/>
    </source>
</evidence>
<feature type="domain" description="G5" evidence="3">
    <location>
        <begin position="309"/>
        <end position="390"/>
    </location>
</feature>
<dbReference type="SUPFAM" id="SSF54106">
    <property type="entry name" value="LysM domain"/>
    <property type="match status" value="1"/>
</dbReference>
<dbReference type="EMBL" id="LVJI01000007">
    <property type="protein sequence ID" value="OAB47468.1"/>
    <property type="molecule type" value="Genomic_DNA"/>
</dbReference>
<dbReference type="PANTHER" id="PTHR21666:SF270">
    <property type="entry name" value="MUREIN HYDROLASE ACTIVATOR ENVC"/>
    <property type="match status" value="1"/>
</dbReference>
<keyword evidence="1" id="KW-0732">Signal</keyword>
<dbReference type="Pfam" id="PF07501">
    <property type="entry name" value="G5"/>
    <property type="match status" value="1"/>
</dbReference>
<dbReference type="PANTHER" id="PTHR21666">
    <property type="entry name" value="PEPTIDASE-RELATED"/>
    <property type="match status" value="1"/>
</dbReference>
<dbReference type="InterPro" id="IPR011055">
    <property type="entry name" value="Dup_hybrid_motif"/>
</dbReference>
<proteinExistence type="predicted"/>
<dbReference type="InterPro" id="IPR036779">
    <property type="entry name" value="LysM_dom_sf"/>
</dbReference>
<dbReference type="GO" id="GO:0004222">
    <property type="term" value="F:metalloendopeptidase activity"/>
    <property type="evidence" value="ECO:0007669"/>
    <property type="project" value="TreeGrafter"/>
</dbReference>
<dbReference type="SMART" id="SM01208">
    <property type="entry name" value="G5"/>
    <property type="match status" value="1"/>
</dbReference>
<dbReference type="Gene3D" id="3.10.350.10">
    <property type="entry name" value="LysM domain"/>
    <property type="match status" value="1"/>
</dbReference>
<name>A0A168Q7J7_9BACL</name>
<evidence type="ECO:0000313" key="5">
    <source>
        <dbReference type="EMBL" id="OAB47468.1"/>
    </source>
</evidence>
<keyword evidence="2" id="KW-0472">Membrane</keyword>
<evidence type="ECO:0000256" key="1">
    <source>
        <dbReference type="ARBA" id="ARBA00022729"/>
    </source>
</evidence>
<dbReference type="AlphaFoldDB" id="A0A168Q7J7"/>
<gene>
    <name evidence="5" type="ORF">PBAT_07200</name>
</gene>